<proteinExistence type="predicted"/>
<dbReference type="Gene3D" id="1.20.930.20">
    <property type="entry name" value="Adaptor protein Cbl, N-terminal domain"/>
    <property type="match status" value="1"/>
</dbReference>
<evidence type="ECO:0000259" key="1">
    <source>
        <dbReference type="Pfam" id="PF25055"/>
    </source>
</evidence>
<dbReference type="PANTHER" id="PTHR46168:SF9">
    <property type="entry name" value="ARMADILLO REPEAT ONLY 2"/>
    <property type="match status" value="1"/>
</dbReference>
<dbReference type="GO" id="GO:0007166">
    <property type="term" value="P:cell surface receptor signaling pathway"/>
    <property type="evidence" value="ECO:0007669"/>
    <property type="project" value="InterPro"/>
</dbReference>
<dbReference type="InterPro" id="IPR036537">
    <property type="entry name" value="Adaptor_Cbl_N_dom_sf"/>
</dbReference>
<evidence type="ECO:0000313" key="2">
    <source>
        <dbReference type="EMBL" id="WOK96097.1"/>
    </source>
</evidence>
<organism evidence="2 3">
    <name type="scientific">Canna indica</name>
    <name type="common">Indian-shot</name>
    <dbReference type="NCBI Taxonomy" id="4628"/>
    <lineage>
        <taxon>Eukaryota</taxon>
        <taxon>Viridiplantae</taxon>
        <taxon>Streptophyta</taxon>
        <taxon>Embryophyta</taxon>
        <taxon>Tracheophyta</taxon>
        <taxon>Spermatophyta</taxon>
        <taxon>Magnoliopsida</taxon>
        <taxon>Liliopsida</taxon>
        <taxon>Zingiberales</taxon>
        <taxon>Cannaceae</taxon>
        <taxon>Canna</taxon>
    </lineage>
</organism>
<gene>
    <name evidence="2" type="ORF">Cni_G04805</name>
</gene>
<dbReference type="Proteomes" id="UP001327560">
    <property type="component" value="Chromosome 2"/>
</dbReference>
<dbReference type="EMBL" id="CP136891">
    <property type="protein sequence ID" value="WOK96097.1"/>
    <property type="molecule type" value="Genomic_DNA"/>
</dbReference>
<dbReference type="AlphaFoldDB" id="A0AAQ3Q4U5"/>
<reference evidence="2 3" key="1">
    <citation type="submission" date="2023-10" db="EMBL/GenBank/DDBJ databases">
        <title>Chromosome-scale genome assembly provides insights into flower coloration mechanisms of Canna indica.</title>
        <authorList>
            <person name="Li C."/>
        </authorList>
    </citation>
    <scope>NUCLEOTIDE SEQUENCE [LARGE SCALE GENOMIC DNA]</scope>
    <source>
        <tissue evidence="2">Flower</tissue>
    </source>
</reference>
<protein>
    <recommendedName>
        <fullName evidence="1">DUF7792 domain-containing protein</fullName>
    </recommendedName>
</protein>
<keyword evidence="3" id="KW-1185">Reference proteome</keyword>
<dbReference type="PANTHER" id="PTHR46168">
    <property type="entry name" value="ARMADILLO REPEAT ONLY 4"/>
    <property type="match status" value="1"/>
</dbReference>
<sequence>MLLCQAAHTDLYERPVRRIMDDTEQVLGKALALMDKCRNRSFVHRLFSIISTAAFAKISTQIDNSISDVSCLLYRQEHYHVVIDYLVNAGVYSAFAKVLKDGLMMVQAMVAVVDHDV</sequence>
<evidence type="ECO:0000313" key="3">
    <source>
        <dbReference type="Proteomes" id="UP001327560"/>
    </source>
</evidence>
<dbReference type="Pfam" id="PF25055">
    <property type="entry name" value="DUF7792"/>
    <property type="match status" value="1"/>
</dbReference>
<accession>A0AAQ3Q4U5</accession>
<dbReference type="InterPro" id="IPR056694">
    <property type="entry name" value="DUF7792"/>
</dbReference>
<feature type="domain" description="DUF7792" evidence="1">
    <location>
        <begin position="7"/>
        <end position="73"/>
    </location>
</feature>
<name>A0AAQ3Q4U5_9LILI</name>